<accession>A0A8J6M3E5</accession>
<dbReference type="AlphaFoldDB" id="A0A8J6M3E5"/>
<keyword evidence="3" id="KW-0238">DNA-binding</keyword>
<dbReference type="PANTHER" id="PTHR33238:SF7">
    <property type="entry name" value="IRON-DEPENDENT TRANSCRIPTIONAL REGULATOR"/>
    <property type="match status" value="1"/>
</dbReference>
<proteinExistence type="inferred from homology"/>
<evidence type="ECO:0000256" key="1">
    <source>
        <dbReference type="ARBA" id="ARBA00007871"/>
    </source>
</evidence>
<dbReference type="GO" id="GO:0046914">
    <property type="term" value="F:transition metal ion binding"/>
    <property type="evidence" value="ECO:0007669"/>
    <property type="project" value="InterPro"/>
</dbReference>
<keyword evidence="7" id="KW-1185">Reference proteome</keyword>
<evidence type="ECO:0000256" key="3">
    <source>
        <dbReference type="ARBA" id="ARBA00023125"/>
    </source>
</evidence>
<dbReference type="GO" id="GO:0003677">
    <property type="term" value="F:DNA binding"/>
    <property type="evidence" value="ECO:0007669"/>
    <property type="project" value="UniProtKB-KW"/>
</dbReference>
<evidence type="ECO:0000256" key="4">
    <source>
        <dbReference type="ARBA" id="ARBA00023163"/>
    </source>
</evidence>
<dbReference type="InterPro" id="IPR036421">
    <property type="entry name" value="Fe_dep_repressor_sf"/>
</dbReference>
<evidence type="ECO:0000313" key="7">
    <source>
        <dbReference type="Proteomes" id="UP000602260"/>
    </source>
</evidence>
<sequence>MALHESGEDYLEAILMLRKEKGYVRSIDVAQHLGYSKPSVSRAMSILKASGHIVMEKDGRLELTPSGEQVAQEIYERHRWLTQWLIHMGVTPEVAAEDACKIEHDISPETFRCMKEHLDK</sequence>
<dbReference type="InterPro" id="IPR050536">
    <property type="entry name" value="DtxR_MntR_Metal-Reg"/>
</dbReference>
<gene>
    <name evidence="6" type="ORF">H8S55_03465</name>
</gene>
<reference evidence="6" key="1">
    <citation type="submission" date="2020-08" db="EMBL/GenBank/DDBJ databases">
        <title>Genome public.</title>
        <authorList>
            <person name="Liu C."/>
            <person name="Sun Q."/>
        </authorList>
    </citation>
    <scope>NUCLEOTIDE SEQUENCE</scope>
    <source>
        <strain evidence="6">BX5</strain>
    </source>
</reference>
<dbReference type="Pfam" id="PF01325">
    <property type="entry name" value="Fe_dep_repress"/>
    <property type="match status" value="1"/>
</dbReference>
<dbReference type="PROSITE" id="PS50944">
    <property type="entry name" value="HTH_DTXR"/>
    <property type="match status" value="1"/>
</dbReference>
<dbReference type="Pfam" id="PF02742">
    <property type="entry name" value="Fe_dep_repr_C"/>
    <property type="match status" value="1"/>
</dbReference>
<dbReference type="Proteomes" id="UP000602260">
    <property type="component" value="Unassembled WGS sequence"/>
</dbReference>
<dbReference type="PANTHER" id="PTHR33238">
    <property type="entry name" value="IRON (METAL) DEPENDENT REPRESSOR, DTXR FAMILY"/>
    <property type="match status" value="1"/>
</dbReference>
<dbReference type="InterPro" id="IPR022687">
    <property type="entry name" value="HTH_DTXR"/>
</dbReference>
<dbReference type="InterPro" id="IPR001367">
    <property type="entry name" value="Fe_dep_repressor"/>
</dbReference>
<dbReference type="SUPFAM" id="SSF46785">
    <property type="entry name" value="Winged helix' DNA-binding domain"/>
    <property type="match status" value="1"/>
</dbReference>
<keyword evidence="4" id="KW-0804">Transcription</keyword>
<dbReference type="RefSeq" id="WP_147562722.1">
    <property type="nucleotide sequence ID" value="NZ_JACOPN010000002.1"/>
</dbReference>
<protein>
    <submittedName>
        <fullName evidence="6">Metal-dependent transcriptional regulator</fullName>
    </submittedName>
</protein>
<evidence type="ECO:0000259" key="5">
    <source>
        <dbReference type="PROSITE" id="PS50944"/>
    </source>
</evidence>
<dbReference type="EMBL" id="JACOPN010000002">
    <property type="protein sequence ID" value="MBC5716388.1"/>
    <property type="molecule type" value="Genomic_DNA"/>
</dbReference>
<dbReference type="GO" id="GO:0003700">
    <property type="term" value="F:DNA-binding transcription factor activity"/>
    <property type="evidence" value="ECO:0007669"/>
    <property type="project" value="InterPro"/>
</dbReference>
<name>A0A8J6M3E5_9FIRM</name>
<dbReference type="Gene3D" id="1.10.60.10">
    <property type="entry name" value="Iron dependent repressor, metal binding and dimerisation domain"/>
    <property type="match status" value="1"/>
</dbReference>
<keyword evidence="2" id="KW-0805">Transcription regulation</keyword>
<evidence type="ECO:0000313" key="6">
    <source>
        <dbReference type="EMBL" id="MBC5716388.1"/>
    </source>
</evidence>
<dbReference type="Gene3D" id="1.10.10.10">
    <property type="entry name" value="Winged helix-like DNA-binding domain superfamily/Winged helix DNA-binding domain"/>
    <property type="match status" value="1"/>
</dbReference>
<comment type="similarity">
    <text evidence="1">Belongs to the DtxR/MntR family.</text>
</comment>
<dbReference type="SMART" id="SM00529">
    <property type="entry name" value="HTH_DTXR"/>
    <property type="match status" value="1"/>
</dbReference>
<dbReference type="InterPro" id="IPR036390">
    <property type="entry name" value="WH_DNA-bd_sf"/>
</dbReference>
<dbReference type="SUPFAM" id="SSF47979">
    <property type="entry name" value="Iron-dependent repressor protein, dimerization domain"/>
    <property type="match status" value="1"/>
</dbReference>
<dbReference type="InterPro" id="IPR036388">
    <property type="entry name" value="WH-like_DNA-bd_sf"/>
</dbReference>
<feature type="domain" description="HTH dtxR-type" evidence="5">
    <location>
        <begin position="3"/>
        <end position="64"/>
    </location>
</feature>
<dbReference type="GO" id="GO:0046983">
    <property type="term" value="F:protein dimerization activity"/>
    <property type="evidence" value="ECO:0007669"/>
    <property type="project" value="InterPro"/>
</dbReference>
<comment type="caution">
    <text evidence="6">The sequence shown here is derived from an EMBL/GenBank/DDBJ whole genome shotgun (WGS) entry which is preliminary data.</text>
</comment>
<evidence type="ECO:0000256" key="2">
    <source>
        <dbReference type="ARBA" id="ARBA00023015"/>
    </source>
</evidence>
<organism evidence="6 7">
    <name type="scientific">Flintibacter faecis</name>
    <dbReference type="NCBI Taxonomy" id="2763047"/>
    <lineage>
        <taxon>Bacteria</taxon>
        <taxon>Bacillati</taxon>
        <taxon>Bacillota</taxon>
        <taxon>Clostridia</taxon>
        <taxon>Eubacteriales</taxon>
        <taxon>Flintibacter</taxon>
    </lineage>
</organism>
<dbReference type="InterPro" id="IPR022689">
    <property type="entry name" value="Iron_dep_repressor"/>
</dbReference>